<gene>
    <name evidence="8" type="ORF">PECUL_23A009249</name>
</gene>
<proteinExistence type="inferred from homology"/>
<dbReference type="Proteomes" id="UP001295444">
    <property type="component" value="Chromosome 10"/>
</dbReference>
<feature type="transmembrane region" description="Helical" evidence="7">
    <location>
        <begin position="211"/>
        <end position="229"/>
    </location>
</feature>
<dbReference type="GO" id="GO:0016020">
    <property type="term" value="C:membrane"/>
    <property type="evidence" value="ECO:0007669"/>
    <property type="project" value="UniProtKB-SubCell"/>
</dbReference>
<comment type="subcellular location">
    <subcellularLocation>
        <location evidence="1">Membrane</location>
    </subcellularLocation>
</comment>
<evidence type="ECO:0000313" key="9">
    <source>
        <dbReference type="Proteomes" id="UP001295444"/>
    </source>
</evidence>
<evidence type="ECO:0000256" key="2">
    <source>
        <dbReference type="ARBA" id="ARBA00006843"/>
    </source>
</evidence>
<keyword evidence="4 7" id="KW-1133">Transmembrane helix</keyword>
<dbReference type="InterPro" id="IPR007593">
    <property type="entry name" value="CD225/Dispanin_fam"/>
</dbReference>
<evidence type="ECO:0000256" key="7">
    <source>
        <dbReference type="SAM" id="Phobius"/>
    </source>
</evidence>
<sequence>MASPPPSGVPAEANEPPRFLNFPRITGAPQTSEPTTLMVPPPYSQLPEVTVPPPYAELPEFAVTRSEPQPAMFILPPPYSQLTEIALPPPYTELPGASVTPSESQPTVINNQPPPYLKNQRTIRTVISSFYLPPPEANRNMVNTSQHNRTDGSPQYDDYMRYSIVNLLFCCTVFAIGALIYSYKTRDALKRGDTFMAQWASARARAQNLKALACGIFVHFAWIIYVIYYCVTRRYTYYYNDNHYYNG</sequence>
<keyword evidence="5 7" id="KW-0472">Membrane</keyword>
<dbReference type="EMBL" id="OW240921">
    <property type="protein sequence ID" value="CAH2318349.1"/>
    <property type="molecule type" value="Genomic_DNA"/>
</dbReference>
<feature type="transmembrane region" description="Helical" evidence="7">
    <location>
        <begin position="159"/>
        <end position="181"/>
    </location>
</feature>
<evidence type="ECO:0000256" key="6">
    <source>
        <dbReference type="SAM" id="MobiDB-lite"/>
    </source>
</evidence>
<evidence type="ECO:0000256" key="5">
    <source>
        <dbReference type="ARBA" id="ARBA00023136"/>
    </source>
</evidence>
<evidence type="ECO:0000313" key="8">
    <source>
        <dbReference type="EMBL" id="CAH2318349.1"/>
    </source>
</evidence>
<comment type="similarity">
    <text evidence="2">Belongs to the CD225/Dispanin family.</text>
</comment>
<keyword evidence="3 7" id="KW-0812">Transmembrane</keyword>
<dbReference type="Pfam" id="PF04505">
    <property type="entry name" value="CD225"/>
    <property type="match status" value="1"/>
</dbReference>
<reference evidence="8" key="1">
    <citation type="submission" date="2022-03" db="EMBL/GenBank/DDBJ databases">
        <authorList>
            <person name="Alioto T."/>
            <person name="Alioto T."/>
            <person name="Gomez Garrido J."/>
        </authorList>
    </citation>
    <scope>NUCLEOTIDE SEQUENCE</scope>
</reference>
<protein>
    <submittedName>
        <fullName evidence="8">Proline rich transmembrane 1B</fullName>
    </submittedName>
</protein>
<keyword evidence="9" id="KW-1185">Reference proteome</keyword>
<dbReference type="AlphaFoldDB" id="A0AAD1T8C8"/>
<dbReference type="PANTHER" id="PTHR14948">
    <property type="entry name" value="NG5"/>
    <property type="match status" value="1"/>
</dbReference>
<feature type="region of interest" description="Disordered" evidence="6">
    <location>
        <begin position="96"/>
        <end position="115"/>
    </location>
</feature>
<evidence type="ECO:0000256" key="4">
    <source>
        <dbReference type="ARBA" id="ARBA00022989"/>
    </source>
</evidence>
<evidence type="ECO:0000256" key="1">
    <source>
        <dbReference type="ARBA" id="ARBA00004370"/>
    </source>
</evidence>
<organism evidence="8 9">
    <name type="scientific">Pelobates cultripes</name>
    <name type="common">Western spadefoot toad</name>
    <dbReference type="NCBI Taxonomy" id="61616"/>
    <lineage>
        <taxon>Eukaryota</taxon>
        <taxon>Metazoa</taxon>
        <taxon>Chordata</taxon>
        <taxon>Craniata</taxon>
        <taxon>Vertebrata</taxon>
        <taxon>Euteleostomi</taxon>
        <taxon>Amphibia</taxon>
        <taxon>Batrachia</taxon>
        <taxon>Anura</taxon>
        <taxon>Pelobatoidea</taxon>
        <taxon>Pelobatidae</taxon>
        <taxon>Pelobates</taxon>
    </lineage>
</organism>
<feature type="compositionally biased region" description="Polar residues" evidence="6">
    <location>
        <begin position="99"/>
        <end position="111"/>
    </location>
</feature>
<evidence type="ECO:0000256" key="3">
    <source>
        <dbReference type="ARBA" id="ARBA00022692"/>
    </source>
</evidence>
<name>A0AAD1T8C8_PELCU</name>
<accession>A0AAD1T8C8</accession>
<dbReference type="PANTHER" id="PTHR14948:SF25">
    <property type="entry name" value="DUF4190 DOMAIN-CONTAINING PROTEIN"/>
    <property type="match status" value="1"/>
</dbReference>
<feature type="region of interest" description="Disordered" evidence="6">
    <location>
        <begin position="1"/>
        <end position="45"/>
    </location>
</feature>
<dbReference type="InterPro" id="IPR051423">
    <property type="entry name" value="CD225/Dispanin"/>
</dbReference>